<dbReference type="SUPFAM" id="SSF51126">
    <property type="entry name" value="Pectin lyase-like"/>
    <property type="match status" value="1"/>
</dbReference>
<dbReference type="EMBL" id="MT144689">
    <property type="protein sequence ID" value="QJH97518.1"/>
    <property type="molecule type" value="Genomic_DNA"/>
</dbReference>
<organism evidence="1">
    <name type="scientific">viral metagenome</name>
    <dbReference type="NCBI Taxonomy" id="1070528"/>
    <lineage>
        <taxon>unclassified sequences</taxon>
        <taxon>metagenomes</taxon>
        <taxon>organismal metagenomes</taxon>
    </lineage>
</organism>
<dbReference type="InterPro" id="IPR011050">
    <property type="entry name" value="Pectin_lyase_fold/virulence"/>
</dbReference>
<sequence>MSITATAVSTVGLTYTTGTSWSIFNATTRATAGNLQANWTDIASQLDTCYKPLLNSARDEINIFGGASGAEYMGVSSLTGIATGTTVYQALSSLNTILNGASGADYIGISGITGICTGSTVYSAVNSMNTTASVINSTLLSATADISALTTALANTDAVLASATADITIFKSASGAEYVGISGITHNTFGSNLGTSVYSAIYNINSITPKMTTAAINYFVNVTSGSDSNNGLSAGAAFQSLQTAINKLPQIINNTITIQCASGTYAENLSIQGFTGKGTLLVYGGSSYSNATANFTITKVVAYHVKCLTTIRGWVASIATGRGFDLQANDTIALQYCDCVASATDTGDPAVYALYNSYVNVASCNFSNRYAGIFCLGSRVFSNANGGSNNVYGLLCQNAGTIGKNGTQPTGTVANENATLGGEIR</sequence>
<accession>A0A6M3XHZ2</accession>
<protein>
    <submittedName>
        <fullName evidence="1">Uncharacterized protein</fullName>
    </submittedName>
</protein>
<reference evidence="1" key="1">
    <citation type="submission" date="2020-03" db="EMBL/GenBank/DDBJ databases">
        <title>The deep terrestrial virosphere.</title>
        <authorList>
            <person name="Holmfeldt K."/>
            <person name="Nilsson E."/>
            <person name="Simone D."/>
            <person name="Lopez-Fernandez M."/>
            <person name="Wu X."/>
            <person name="de Brujin I."/>
            <person name="Lundin D."/>
            <person name="Andersson A."/>
            <person name="Bertilsson S."/>
            <person name="Dopson M."/>
        </authorList>
    </citation>
    <scope>NUCLEOTIDE SEQUENCE</scope>
    <source>
        <strain evidence="1">TM448B01026</strain>
    </source>
</reference>
<proteinExistence type="predicted"/>
<gene>
    <name evidence="1" type="ORF">TM448B01026_0018</name>
</gene>
<evidence type="ECO:0000313" key="1">
    <source>
        <dbReference type="EMBL" id="QJH97518.1"/>
    </source>
</evidence>
<name>A0A6M3XHZ2_9ZZZZ</name>
<dbReference type="AlphaFoldDB" id="A0A6M3XHZ2"/>